<keyword evidence="10" id="KW-1185">Reference proteome</keyword>
<keyword evidence="2 5" id="KW-0378">Hydrolase</keyword>
<evidence type="ECO:0000259" key="7">
    <source>
        <dbReference type="PROSITE" id="PS51192"/>
    </source>
</evidence>
<evidence type="ECO:0000256" key="6">
    <source>
        <dbReference type="SAM" id="MobiDB-lite"/>
    </source>
</evidence>
<dbReference type="InterPro" id="IPR014001">
    <property type="entry name" value="Helicase_ATP-bd"/>
</dbReference>
<evidence type="ECO:0000313" key="10">
    <source>
        <dbReference type="Proteomes" id="UP001140217"/>
    </source>
</evidence>
<keyword evidence="4 5" id="KW-0694">RNA-binding</keyword>
<dbReference type="Gene3D" id="3.40.50.300">
    <property type="entry name" value="P-loop containing nucleotide triphosphate hydrolases"/>
    <property type="match status" value="2"/>
</dbReference>
<dbReference type="InterPro" id="IPR001650">
    <property type="entry name" value="Helicase_C-like"/>
</dbReference>
<evidence type="ECO:0000256" key="3">
    <source>
        <dbReference type="ARBA" id="ARBA00022840"/>
    </source>
</evidence>
<comment type="similarity">
    <text evidence="5">Belongs to the DEAD box helicase family.</text>
</comment>
<dbReference type="InterPro" id="IPR027417">
    <property type="entry name" value="P-loop_NTPase"/>
</dbReference>
<sequence>MQQILARLARPAAHAFALARAPGPGWAALAGAPVRLAARPAFCAPIRLLSSEALAHERRDDAAPSAPAASAEYVPVSYSEYTGISPYTMKAIDKVMGFKTATKVQDQIISRLPIEGDIMIKAKTGTGKTVAFLVSAIESLLRAYEADPERRAKGHKIGCLIVTPTRELAKQIATEAEKLVKHHRWGVQSIVGGERASYQLRALQMRRADIVIGTPGRLRDFLENQPSVNEQAVDTKVMIMDEADVLLDMGFRDELNKITSFLPADRQTFLVSATLNQKVRELASTVFARGFDMIDCVGRDEANSHANVKQEYITASPEQHIPLLIDLVETHIKQNKAEGRGSKIVVFFPTIKAADLYGEVLRQVVQKNVHQLDDRGFGQQHQHQHQRRGQPLRLRHAREIGDIVKLFTIHGKISQESRSRRSDQFRAFPVSAGRASILATTDVSARGVDYPDVSMVIQVGIPPQAESYIHRLGRTGRAGKAGEGVAILAPVEMAFLGKIKSMPITQSEKYTPDYIRSVCDLENGALAHLAPRITSAAQNADPERVESAYHSMLAYYAAGSELIDHPGGDRIIAGTEPMLKFFNVPATPIPRRLHEALRVGKLPRRDSSDRGSGSRGGGFGSRNHRGFGSRGGGSRSRDGGFGSRDDRFRSRDDRFGSRDDRFGSRDGGFGSRDRSFGSRESSFRDGSDRSQRGDRQSGGGHHRPTPHWMGRGKVGSR</sequence>
<evidence type="ECO:0000256" key="5">
    <source>
        <dbReference type="RuleBase" id="RU365068"/>
    </source>
</evidence>
<dbReference type="PROSITE" id="PS51192">
    <property type="entry name" value="HELICASE_ATP_BIND_1"/>
    <property type="match status" value="1"/>
</dbReference>
<dbReference type="Proteomes" id="UP001140217">
    <property type="component" value="Unassembled WGS sequence"/>
</dbReference>
<dbReference type="EC" id="3.6.4.13" evidence="5"/>
<protein>
    <recommendedName>
        <fullName evidence="5">ATP-dependent RNA helicase</fullName>
        <ecNumber evidence="5">3.6.4.13</ecNumber>
    </recommendedName>
</protein>
<keyword evidence="5" id="KW-0347">Helicase</keyword>
<gene>
    <name evidence="9" type="ORF">H4R18_003198</name>
</gene>
<dbReference type="CDD" id="cd18787">
    <property type="entry name" value="SF2_C_DEAD"/>
    <property type="match status" value="1"/>
</dbReference>
<keyword evidence="3 5" id="KW-0067">ATP-binding</keyword>
<dbReference type="GO" id="GO:0016787">
    <property type="term" value="F:hydrolase activity"/>
    <property type="evidence" value="ECO:0007669"/>
    <property type="project" value="UniProtKB-KW"/>
</dbReference>
<dbReference type="GO" id="GO:0003723">
    <property type="term" value="F:RNA binding"/>
    <property type="evidence" value="ECO:0007669"/>
    <property type="project" value="UniProtKB-UniRule"/>
</dbReference>
<comment type="caution">
    <text evidence="9">The sequence shown here is derived from an EMBL/GenBank/DDBJ whole genome shotgun (WGS) entry which is preliminary data.</text>
</comment>
<dbReference type="SMART" id="SM00487">
    <property type="entry name" value="DEXDc"/>
    <property type="match status" value="1"/>
</dbReference>
<dbReference type="PROSITE" id="PS51194">
    <property type="entry name" value="HELICASE_CTER"/>
    <property type="match status" value="1"/>
</dbReference>
<feature type="domain" description="Helicase C-terminal" evidence="8">
    <location>
        <begin position="323"/>
        <end position="519"/>
    </location>
</feature>
<comment type="function">
    <text evidence="5">RNA helicase.</text>
</comment>
<accession>A0A9W8LIZ8</accession>
<feature type="compositionally biased region" description="Basic and acidic residues" evidence="6">
    <location>
        <begin position="635"/>
        <end position="664"/>
    </location>
</feature>
<comment type="catalytic activity">
    <reaction evidence="5">
        <text>ATP + H2O = ADP + phosphate + H(+)</text>
        <dbReference type="Rhea" id="RHEA:13065"/>
        <dbReference type="ChEBI" id="CHEBI:15377"/>
        <dbReference type="ChEBI" id="CHEBI:15378"/>
        <dbReference type="ChEBI" id="CHEBI:30616"/>
        <dbReference type="ChEBI" id="CHEBI:43474"/>
        <dbReference type="ChEBI" id="CHEBI:456216"/>
        <dbReference type="EC" id="3.6.4.13"/>
    </reaction>
</comment>
<evidence type="ECO:0000256" key="2">
    <source>
        <dbReference type="ARBA" id="ARBA00022801"/>
    </source>
</evidence>
<dbReference type="GO" id="GO:0005524">
    <property type="term" value="F:ATP binding"/>
    <property type="evidence" value="ECO:0007669"/>
    <property type="project" value="UniProtKB-UniRule"/>
</dbReference>
<evidence type="ECO:0000256" key="1">
    <source>
        <dbReference type="ARBA" id="ARBA00022741"/>
    </source>
</evidence>
<dbReference type="SUPFAM" id="SSF52540">
    <property type="entry name" value="P-loop containing nucleoside triphosphate hydrolases"/>
    <property type="match status" value="1"/>
</dbReference>
<keyword evidence="1 5" id="KW-0547">Nucleotide-binding</keyword>
<organism evidence="9 10">
    <name type="scientific">Coemansia javaensis</name>
    <dbReference type="NCBI Taxonomy" id="2761396"/>
    <lineage>
        <taxon>Eukaryota</taxon>
        <taxon>Fungi</taxon>
        <taxon>Fungi incertae sedis</taxon>
        <taxon>Zoopagomycota</taxon>
        <taxon>Kickxellomycotina</taxon>
        <taxon>Kickxellomycetes</taxon>
        <taxon>Kickxellales</taxon>
        <taxon>Kickxellaceae</taxon>
        <taxon>Coemansia</taxon>
    </lineage>
</organism>
<dbReference type="PANTHER" id="PTHR24031">
    <property type="entry name" value="RNA HELICASE"/>
    <property type="match status" value="1"/>
</dbReference>
<dbReference type="EMBL" id="JANBUL010000121">
    <property type="protein sequence ID" value="KAJ2780903.1"/>
    <property type="molecule type" value="Genomic_DNA"/>
</dbReference>
<dbReference type="InterPro" id="IPR011545">
    <property type="entry name" value="DEAD/DEAH_box_helicase_dom"/>
</dbReference>
<evidence type="ECO:0000313" key="9">
    <source>
        <dbReference type="EMBL" id="KAJ2780903.1"/>
    </source>
</evidence>
<dbReference type="OrthoDB" id="193716at2759"/>
<dbReference type="Pfam" id="PF00270">
    <property type="entry name" value="DEAD"/>
    <property type="match status" value="1"/>
</dbReference>
<reference evidence="9" key="1">
    <citation type="submission" date="2022-07" db="EMBL/GenBank/DDBJ databases">
        <title>Phylogenomic reconstructions and comparative analyses of Kickxellomycotina fungi.</title>
        <authorList>
            <person name="Reynolds N.K."/>
            <person name="Stajich J.E."/>
            <person name="Barry K."/>
            <person name="Grigoriev I.V."/>
            <person name="Crous P."/>
            <person name="Smith M.E."/>
        </authorList>
    </citation>
    <scope>NUCLEOTIDE SEQUENCE</scope>
    <source>
        <strain evidence="9">NBRC 105414</strain>
    </source>
</reference>
<dbReference type="Pfam" id="PF00271">
    <property type="entry name" value="Helicase_C"/>
    <property type="match status" value="1"/>
</dbReference>
<feature type="domain" description="Helicase ATP-binding" evidence="7">
    <location>
        <begin position="109"/>
        <end position="293"/>
    </location>
</feature>
<proteinExistence type="inferred from homology"/>
<feature type="compositionally biased region" description="Basic and acidic residues" evidence="6">
    <location>
        <begin position="598"/>
        <end position="609"/>
    </location>
</feature>
<name>A0A9W8LIZ8_9FUNG</name>
<dbReference type="GO" id="GO:0003724">
    <property type="term" value="F:RNA helicase activity"/>
    <property type="evidence" value="ECO:0007669"/>
    <property type="project" value="UniProtKB-EC"/>
</dbReference>
<evidence type="ECO:0000259" key="8">
    <source>
        <dbReference type="PROSITE" id="PS51194"/>
    </source>
</evidence>
<feature type="region of interest" description="Disordered" evidence="6">
    <location>
        <begin position="598"/>
        <end position="717"/>
    </location>
</feature>
<feature type="compositionally biased region" description="Basic and acidic residues" evidence="6">
    <location>
        <begin position="671"/>
        <end position="695"/>
    </location>
</feature>
<dbReference type="AlphaFoldDB" id="A0A9W8LIZ8"/>
<evidence type="ECO:0000256" key="4">
    <source>
        <dbReference type="ARBA" id="ARBA00022884"/>
    </source>
</evidence>
<dbReference type="SMART" id="SM00490">
    <property type="entry name" value="HELICc"/>
    <property type="match status" value="1"/>
</dbReference>
<comment type="domain">
    <text evidence="5">The Q motif is unique to and characteristic of the DEAD box family of RNA helicases and controls ATP binding and hydrolysis.</text>
</comment>